<name>A0AA41W0R3_PAPNU</name>
<dbReference type="AlphaFoldDB" id="A0AA41W0R3"/>
<dbReference type="Proteomes" id="UP001177140">
    <property type="component" value="Unassembled WGS sequence"/>
</dbReference>
<dbReference type="EMBL" id="JAJJMA010330526">
    <property type="protein sequence ID" value="MCL7050678.1"/>
    <property type="molecule type" value="Genomic_DNA"/>
</dbReference>
<comment type="caution">
    <text evidence="1">The sequence shown here is derived from an EMBL/GenBank/DDBJ whole genome shotgun (WGS) entry which is preliminary data.</text>
</comment>
<gene>
    <name evidence="1" type="ORF">MKW94_015345</name>
</gene>
<sequence length="160" mass="18303">MKHKNLLLTSMYIHPQKYRDGGCGGISNYSSLLTVRELRNKLGDHEKALFRKSADGHLLDMTPEQSWYATLFAYIMSREVDYPAEPGKEVVKVDRKAKGEESEDEGEEEYSETLFRVCNKTDGFGKVDDPKTKCLNPSDRDVCFGRFLYTINDLSHIVLL</sequence>
<protein>
    <submittedName>
        <fullName evidence="1">Uncharacterized protein</fullName>
    </submittedName>
</protein>
<organism evidence="1 2">
    <name type="scientific">Papaver nudicaule</name>
    <name type="common">Iceland poppy</name>
    <dbReference type="NCBI Taxonomy" id="74823"/>
    <lineage>
        <taxon>Eukaryota</taxon>
        <taxon>Viridiplantae</taxon>
        <taxon>Streptophyta</taxon>
        <taxon>Embryophyta</taxon>
        <taxon>Tracheophyta</taxon>
        <taxon>Spermatophyta</taxon>
        <taxon>Magnoliopsida</taxon>
        <taxon>Ranunculales</taxon>
        <taxon>Papaveraceae</taxon>
        <taxon>Papaveroideae</taxon>
        <taxon>Papaver</taxon>
    </lineage>
</organism>
<evidence type="ECO:0000313" key="1">
    <source>
        <dbReference type="EMBL" id="MCL7050678.1"/>
    </source>
</evidence>
<evidence type="ECO:0000313" key="2">
    <source>
        <dbReference type="Proteomes" id="UP001177140"/>
    </source>
</evidence>
<proteinExistence type="predicted"/>
<reference evidence="1" key="1">
    <citation type="submission" date="2022-03" db="EMBL/GenBank/DDBJ databases">
        <title>A functionally conserved STORR gene fusion in Papaver species that diverged 16.8 million years ago.</title>
        <authorList>
            <person name="Catania T."/>
        </authorList>
    </citation>
    <scope>NUCLEOTIDE SEQUENCE</scope>
    <source>
        <strain evidence="1">S-191538</strain>
    </source>
</reference>
<keyword evidence="2" id="KW-1185">Reference proteome</keyword>
<accession>A0AA41W0R3</accession>